<dbReference type="EMBL" id="BARV01012489">
    <property type="protein sequence ID" value="GAI04407.1"/>
    <property type="molecule type" value="Genomic_DNA"/>
</dbReference>
<name>X1KBJ4_9ZZZZ</name>
<dbReference type="SUPFAM" id="SSF51735">
    <property type="entry name" value="NAD(P)-binding Rossmann-fold domains"/>
    <property type="match status" value="1"/>
</dbReference>
<evidence type="ECO:0000259" key="1">
    <source>
        <dbReference type="Pfam" id="PF03807"/>
    </source>
</evidence>
<dbReference type="Gene3D" id="3.40.50.720">
    <property type="entry name" value="NAD(P)-binding Rossmann-like Domain"/>
    <property type="match status" value="1"/>
</dbReference>
<comment type="caution">
    <text evidence="2">The sequence shown here is derived from an EMBL/GenBank/DDBJ whole genome shotgun (WGS) entry which is preliminary data.</text>
</comment>
<dbReference type="InterPro" id="IPR028939">
    <property type="entry name" value="P5C_Rdtase_cat_N"/>
</dbReference>
<feature type="non-terminal residue" evidence="2">
    <location>
        <position position="118"/>
    </location>
</feature>
<dbReference type="Pfam" id="PF03807">
    <property type="entry name" value="F420_oxidored"/>
    <property type="match status" value="1"/>
</dbReference>
<dbReference type="InterPro" id="IPR036291">
    <property type="entry name" value="NAD(P)-bd_dom_sf"/>
</dbReference>
<protein>
    <recommendedName>
        <fullName evidence="1">Pyrroline-5-carboxylate reductase catalytic N-terminal domain-containing protein</fullName>
    </recommendedName>
</protein>
<sequence length="118" mass="13074">MSLVRIGFIGFGEVASIFSKGMCSKGGEIRIYDILISQKGGLEIIKKRILNNGIRINPLEEVIIKSDYILSTVPPQFAKDVAKKCARYLKPDKVYVDLNSTSPLVKIEVSKIIQSSKT</sequence>
<organism evidence="2">
    <name type="scientific">marine sediment metagenome</name>
    <dbReference type="NCBI Taxonomy" id="412755"/>
    <lineage>
        <taxon>unclassified sequences</taxon>
        <taxon>metagenomes</taxon>
        <taxon>ecological metagenomes</taxon>
    </lineage>
</organism>
<gene>
    <name evidence="2" type="ORF">S06H3_23105</name>
</gene>
<reference evidence="2" key="1">
    <citation type="journal article" date="2014" name="Front. Microbiol.">
        <title>High frequency of phylogenetically diverse reductive dehalogenase-homologous genes in deep subseafloor sedimentary metagenomes.</title>
        <authorList>
            <person name="Kawai M."/>
            <person name="Futagami T."/>
            <person name="Toyoda A."/>
            <person name="Takaki Y."/>
            <person name="Nishi S."/>
            <person name="Hori S."/>
            <person name="Arai W."/>
            <person name="Tsubouchi T."/>
            <person name="Morono Y."/>
            <person name="Uchiyama I."/>
            <person name="Ito T."/>
            <person name="Fujiyama A."/>
            <person name="Inagaki F."/>
            <person name="Takami H."/>
        </authorList>
    </citation>
    <scope>NUCLEOTIDE SEQUENCE</scope>
    <source>
        <strain evidence="2">Expedition CK06-06</strain>
    </source>
</reference>
<accession>X1KBJ4</accession>
<proteinExistence type="predicted"/>
<feature type="domain" description="Pyrroline-5-carboxylate reductase catalytic N-terminal" evidence="1">
    <location>
        <begin position="5"/>
        <end position="98"/>
    </location>
</feature>
<dbReference type="AlphaFoldDB" id="X1KBJ4"/>
<evidence type="ECO:0000313" key="2">
    <source>
        <dbReference type="EMBL" id="GAI04407.1"/>
    </source>
</evidence>